<reference evidence="2" key="2">
    <citation type="submission" date="2014-06" db="EMBL/GenBank/DDBJ databases">
        <authorList>
            <person name="Genoscope - CEA"/>
        </authorList>
    </citation>
    <scope>NUCLEOTIDE SEQUENCE</scope>
</reference>
<proteinExistence type="predicted"/>
<dbReference type="AlphaFoldDB" id="A0A078HDX1"/>
<protein>
    <submittedName>
        <fullName evidence="1">(rape) hypothetical protein</fullName>
    </submittedName>
    <submittedName>
        <fullName evidence="2">BnaC01g21460D protein</fullName>
    </submittedName>
</protein>
<evidence type="ECO:0000313" key="2">
    <source>
        <dbReference type="EMBL" id="CDY35624.1"/>
    </source>
</evidence>
<dbReference type="EMBL" id="HG994365">
    <property type="protein sequence ID" value="CAF2072753.1"/>
    <property type="molecule type" value="Genomic_DNA"/>
</dbReference>
<name>A0A078HDX1_BRANA</name>
<evidence type="ECO:0000313" key="3">
    <source>
        <dbReference type="Proteomes" id="UP000028999"/>
    </source>
</evidence>
<gene>
    <name evidence="2" type="primary">BnaC01g21460D</name>
    <name evidence="1" type="ORF">DARMORV10_C01P25600.1</name>
    <name evidence="2" type="ORF">GSBRNA2T00058987001</name>
</gene>
<evidence type="ECO:0000313" key="1">
    <source>
        <dbReference type="EMBL" id="CAF2072753.1"/>
    </source>
</evidence>
<sequence length="35" mass="3666">MEHQGSDLIYSFVALGLHFDGGGHACASLSSSQSR</sequence>
<reference evidence="1" key="3">
    <citation type="submission" date="2021-01" db="EMBL/GenBank/DDBJ databases">
        <authorList>
            <consortium name="Genoscope - CEA"/>
            <person name="William W."/>
        </authorList>
    </citation>
    <scope>NUCLEOTIDE SEQUENCE</scope>
</reference>
<dbReference type="Proteomes" id="UP000028999">
    <property type="component" value="Unassembled WGS sequence"/>
</dbReference>
<organism evidence="2 3">
    <name type="scientific">Brassica napus</name>
    <name type="common">Rape</name>
    <dbReference type="NCBI Taxonomy" id="3708"/>
    <lineage>
        <taxon>Eukaryota</taxon>
        <taxon>Viridiplantae</taxon>
        <taxon>Streptophyta</taxon>
        <taxon>Embryophyta</taxon>
        <taxon>Tracheophyta</taxon>
        <taxon>Spermatophyta</taxon>
        <taxon>Magnoliopsida</taxon>
        <taxon>eudicotyledons</taxon>
        <taxon>Gunneridae</taxon>
        <taxon>Pentapetalae</taxon>
        <taxon>rosids</taxon>
        <taxon>malvids</taxon>
        <taxon>Brassicales</taxon>
        <taxon>Brassicaceae</taxon>
        <taxon>Brassiceae</taxon>
        <taxon>Brassica</taxon>
    </lineage>
</organism>
<dbReference type="Proteomes" id="UP001295469">
    <property type="component" value="Chromosome C01"/>
</dbReference>
<dbReference type="PaxDb" id="3708-A0A078HDX1"/>
<keyword evidence="3" id="KW-1185">Reference proteome</keyword>
<accession>A0A078HDX1</accession>
<dbReference type="EMBL" id="LK032356">
    <property type="protein sequence ID" value="CDY35624.1"/>
    <property type="molecule type" value="Genomic_DNA"/>
</dbReference>
<dbReference type="Gramene" id="CDY35624">
    <property type="protein sequence ID" value="CDY35624"/>
    <property type="gene ID" value="GSBRNA2T00058987001"/>
</dbReference>
<reference evidence="2 3" key="1">
    <citation type="journal article" date="2014" name="Science">
        <title>Plant genetics. Early allopolyploid evolution in the post-Neolithic Brassica napus oilseed genome.</title>
        <authorList>
            <person name="Chalhoub B."/>
            <person name="Denoeud F."/>
            <person name="Liu S."/>
            <person name="Parkin I.A."/>
            <person name="Tang H."/>
            <person name="Wang X."/>
            <person name="Chiquet J."/>
            <person name="Belcram H."/>
            <person name="Tong C."/>
            <person name="Samans B."/>
            <person name="Correa M."/>
            <person name="Da Silva C."/>
            <person name="Just J."/>
            <person name="Falentin C."/>
            <person name="Koh C.S."/>
            <person name="Le Clainche I."/>
            <person name="Bernard M."/>
            <person name="Bento P."/>
            <person name="Noel B."/>
            <person name="Labadie K."/>
            <person name="Alberti A."/>
            <person name="Charles M."/>
            <person name="Arnaud D."/>
            <person name="Guo H."/>
            <person name="Daviaud C."/>
            <person name="Alamery S."/>
            <person name="Jabbari K."/>
            <person name="Zhao M."/>
            <person name="Edger P.P."/>
            <person name="Chelaifa H."/>
            <person name="Tack D."/>
            <person name="Lassalle G."/>
            <person name="Mestiri I."/>
            <person name="Schnel N."/>
            <person name="Le Paslier M.C."/>
            <person name="Fan G."/>
            <person name="Renault V."/>
            <person name="Bayer P.E."/>
            <person name="Golicz A.A."/>
            <person name="Manoli S."/>
            <person name="Lee T.H."/>
            <person name="Thi V.H."/>
            <person name="Chalabi S."/>
            <person name="Hu Q."/>
            <person name="Fan C."/>
            <person name="Tollenaere R."/>
            <person name="Lu Y."/>
            <person name="Battail C."/>
            <person name="Shen J."/>
            <person name="Sidebottom C.H."/>
            <person name="Wang X."/>
            <person name="Canaguier A."/>
            <person name="Chauveau A."/>
            <person name="Berard A."/>
            <person name="Deniot G."/>
            <person name="Guan M."/>
            <person name="Liu Z."/>
            <person name="Sun F."/>
            <person name="Lim Y.P."/>
            <person name="Lyons E."/>
            <person name="Town C.D."/>
            <person name="Bancroft I."/>
            <person name="Wang X."/>
            <person name="Meng J."/>
            <person name="Ma J."/>
            <person name="Pires J.C."/>
            <person name="King G.J."/>
            <person name="Brunel D."/>
            <person name="Delourme R."/>
            <person name="Renard M."/>
            <person name="Aury J.M."/>
            <person name="Adams K.L."/>
            <person name="Batley J."/>
            <person name="Snowdon R.J."/>
            <person name="Tost J."/>
            <person name="Edwards D."/>
            <person name="Zhou Y."/>
            <person name="Hua W."/>
            <person name="Sharpe A.G."/>
            <person name="Paterson A.H."/>
            <person name="Guan C."/>
            <person name="Wincker P."/>
        </authorList>
    </citation>
    <scope>NUCLEOTIDE SEQUENCE [LARGE SCALE GENOMIC DNA]</scope>
    <source>
        <strain evidence="3">cv. Darmor-bzh</strain>
    </source>
</reference>